<reference evidence="1 2" key="1">
    <citation type="journal article" date="2018" name="Nat. Biotechnol.">
        <title>A standardized bacterial taxonomy based on genome phylogeny substantially revises the tree of life.</title>
        <authorList>
            <person name="Parks D.H."/>
            <person name="Chuvochina M."/>
            <person name="Waite D.W."/>
            <person name="Rinke C."/>
            <person name="Skarshewski A."/>
            <person name="Chaumeil P.A."/>
            <person name="Hugenholtz P."/>
        </authorList>
    </citation>
    <scope>NUCLEOTIDE SEQUENCE [LARGE SCALE GENOMIC DNA]</scope>
    <source>
        <strain evidence="1">UBA9956</strain>
    </source>
</reference>
<name>A0A350H9W9_UNCW3</name>
<evidence type="ECO:0008006" key="3">
    <source>
        <dbReference type="Google" id="ProtNLM"/>
    </source>
</evidence>
<dbReference type="SUPFAM" id="SSF63825">
    <property type="entry name" value="YWTD domain"/>
    <property type="match status" value="1"/>
</dbReference>
<dbReference type="PROSITE" id="PS51257">
    <property type="entry name" value="PROKAR_LIPOPROTEIN"/>
    <property type="match status" value="1"/>
</dbReference>
<organism evidence="1 2">
    <name type="scientific">candidate division WOR-3 bacterium</name>
    <dbReference type="NCBI Taxonomy" id="2052148"/>
    <lineage>
        <taxon>Bacteria</taxon>
        <taxon>Bacteria division WOR-3</taxon>
    </lineage>
</organism>
<dbReference type="InterPro" id="IPR015943">
    <property type="entry name" value="WD40/YVTN_repeat-like_dom_sf"/>
</dbReference>
<gene>
    <name evidence="1" type="ORF">DCW38_04055</name>
</gene>
<dbReference type="AlphaFoldDB" id="A0A350H9W9"/>
<protein>
    <recommendedName>
        <fullName evidence="3">YncE family protein</fullName>
    </recommendedName>
</protein>
<dbReference type="EMBL" id="DMZY01000119">
    <property type="protein sequence ID" value="HAV92335.1"/>
    <property type="molecule type" value="Genomic_DNA"/>
</dbReference>
<evidence type="ECO:0000313" key="1">
    <source>
        <dbReference type="EMBL" id="HAV92335.1"/>
    </source>
</evidence>
<sequence length="315" mass="34560">MKRTIYSVAIAIIILSSCSLRHDDVQSSIYILDWYAEAVYVMDSTLVSSTDPLLLAGDGPSDIIVDDNNIFISNSGYGGNASIQKFSLDGDLILEKTTGEMTSPGYLEECDDNIYLSLWLDNSVLVMDKESLETVKTITGVAAPQEIARDGEFIYIGSNNVSETASIYKVNTATWEKTEIESGSNPSFIDISDEKDVFVSCVGDYNSIYGSIIKISNDSVVKRTSFNSYLGKVKCIDGFVIVLDAMENAYLLSAEDLSIIDTIRVSSPSDVERINDKVIFSTNVGKMYVSDLSSVADVTEVEPEYGFKTSEMFVK</sequence>
<dbReference type="Proteomes" id="UP000264062">
    <property type="component" value="Unassembled WGS sequence"/>
</dbReference>
<comment type="caution">
    <text evidence="1">The sequence shown here is derived from an EMBL/GenBank/DDBJ whole genome shotgun (WGS) entry which is preliminary data.</text>
</comment>
<proteinExistence type="predicted"/>
<evidence type="ECO:0000313" key="2">
    <source>
        <dbReference type="Proteomes" id="UP000264062"/>
    </source>
</evidence>
<dbReference type="Gene3D" id="2.130.10.10">
    <property type="entry name" value="YVTN repeat-like/Quinoprotein amine dehydrogenase"/>
    <property type="match status" value="1"/>
</dbReference>
<accession>A0A350H9W9</accession>